<evidence type="ECO:0000313" key="10">
    <source>
        <dbReference type="EMBL" id="CAE8662753.1"/>
    </source>
</evidence>
<feature type="domain" description="Protein kinase" evidence="9">
    <location>
        <begin position="45"/>
        <end position="318"/>
    </location>
</feature>
<reference evidence="10" key="1">
    <citation type="submission" date="2021-02" db="EMBL/GenBank/DDBJ databases">
        <authorList>
            <person name="Dougan E. K."/>
            <person name="Rhodes N."/>
            <person name="Thang M."/>
            <person name="Chan C."/>
        </authorList>
    </citation>
    <scope>NUCLEOTIDE SEQUENCE</scope>
</reference>
<comment type="caution">
    <text evidence="10">The sequence shown here is derived from an EMBL/GenBank/DDBJ whole genome shotgun (WGS) entry which is preliminary data.</text>
</comment>
<dbReference type="InterPro" id="IPR011009">
    <property type="entry name" value="Kinase-like_dom_sf"/>
</dbReference>
<evidence type="ECO:0000256" key="8">
    <source>
        <dbReference type="ARBA" id="ARBA00048679"/>
    </source>
</evidence>
<dbReference type="Proteomes" id="UP000626109">
    <property type="component" value="Unassembled WGS sequence"/>
</dbReference>
<dbReference type="PROSITE" id="PS00108">
    <property type="entry name" value="PROTEIN_KINASE_ST"/>
    <property type="match status" value="1"/>
</dbReference>
<evidence type="ECO:0000256" key="6">
    <source>
        <dbReference type="ARBA" id="ARBA00022840"/>
    </source>
</evidence>
<dbReference type="GO" id="GO:0004674">
    <property type="term" value="F:protein serine/threonine kinase activity"/>
    <property type="evidence" value="ECO:0007669"/>
    <property type="project" value="UniProtKB-KW"/>
</dbReference>
<dbReference type="Gene3D" id="1.10.510.10">
    <property type="entry name" value="Transferase(Phosphotransferase) domain 1"/>
    <property type="match status" value="1"/>
</dbReference>
<dbReference type="Pfam" id="PF00069">
    <property type="entry name" value="Pkinase"/>
    <property type="match status" value="1"/>
</dbReference>
<evidence type="ECO:0000313" key="11">
    <source>
        <dbReference type="Proteomes" id="UP000626109"/>
    </source>
</evidence>
<evidence type="ECO:0000256" key="5">
    <source>
        <dbReference type="ARBA" id="ARBA00022777"/>
    </source>
</evidence>
<accession>A0A813J1L8</accession>
<keyword evidence="2" id="KW-0723">Serine/threonine-protein kinase</keyword>
<evidence type="ECO:0000256" key="2">
    <source>
        <dbReference type="ARBA" id="ARBA00022527"/>
    </source>
</evidence>
<dbReference type="EC" id="2.7.11.1" evidence="1"/>
<keyword evidence="4" id="KW-0547">Nucleotide-binding</keyword>
<protein>
    <recommendedName>
        <fullName evidence="1">non-specific serine/threonine protein kinase</fullName>
        <ecNumber evidence="1">2.7.11.1</ecNumber>
    </recommendedName>
</protein>
<name>A0A813J1L8_POLGL</name>
<dbReference type="EMBL" id="CAJNNW010018343">
    <property type="protein sequence ID" value="CAE8662753.1"/>
    <property type="molecule type" value="Genomic_DNA"/>
</dbReference>
<comment type="catalytic activity">
    <reaction evidence="7">
        <text>L-threonyl-[protein] + ATP = O-phospho-L-threonyl-[protein] + ADP + H(+)</text>
        <dbReference type="Rhea" id="RHEA:46608"/>
        <dbReference type="Rhea" id="RHEA-COMP:11060"/>
        <dbReference type="Rhea" id="RHEA-COMP:11605"/>
        <dbReference type="ChEBI" id="CHEBI:15378"/>
        <dbReference type="ChEBI" id="CHEBI:30013"/>
        <dbReference type="ChEBI" id="CHEBI:30616"/>
        <dbReference type="ChEBI" id="CHEBI:61977"/>
        <dbReference type="ChEBI" id="CHEBI:456216"/>
        <dbReference type="EC" id="2.7.11.1"/>
    </reaction>
</comment>
<dbReference type="GO" id="GO:0005524">
    <property type="term" value="F:ATP binding"/>
    <property type="evidence" value="ECO:0007669"/>
    <property type="project" value="UniProtKB-KW"/>
</dbReference>
<keyword evidence="6" id="KW-0067">ATP-binding</keyword>
<dbReference type="SMART" id="SM00220">
    <property type="entry name" value="S_TKc"/>
    <property type="match status" value="1"/>
</dbReference>
<organism evidence="10 11">
    <name type="scientific">Polarella glacialis</name>
    <name type="common">Dinoflagellate</name>
    <dbReference type="NCBI Taxonomy" id="89957"/>
    <lineage>
        <taxon>Eukaryota</taxon>
        <taxon>Sar</taxon>
        <taxon>Alveolata</taxon>
        <taxon>Dinophyceae</taxon>
        <taxon>Suessiales</taxon>
        <taxon>Suessiaceae</taxon>
        <taxon>Polarella</taxon>
    </lineage>
</organism>
<evidence type="ECO:0000256" key="1">
    <source>
        <dbReference type="ARBA" id="ARBA00012513"/>
    </source>
</evidence>
<evidence type="ECO:0000256" key="4">
    <source>
        <dbReference type="ARBA" id="ARBA00022741"/>
    </source>
</evidence>
<dbReference type="PROSITE" id="PS50011">
    <property type="entry name" value="PROTEIN_KINASE_DOM"/>
    <property type="match status" value="1"/>
</dbReference>
<dbReference type="InterPro" id="IPR000719">
    <property type="entry name" value="Prot_kinase_dom"/>
</dbReference>
<dbReference type="PANTHER" id="PTHR22967">
    <property type="entry name" value="SERINE/THREONINE PROTEIN KINASE"/>
    <property type="match status" value="1"/>
</dbReference>
<evidence type="ECO:0000256" key="3">
    <source>
        <dbReference type="ARBA" id="ARBA00022679"/>
    </source>
</evidence>
<comment type="catalytic activity">
    <reaction evidence="8">
        <text>L-seryl-[protein] + ATP = O-phospho-L-seryl-[protein] + ADP + H(+)</text>
        <dbReference type="Rhea" id="RHEA:17989"/>
        <dbReference type="Rhea" id="RHEA-COMP:9863"/>
        <dbReference type="Rhea" id="RHEA-COMP:11604"/>
        <dbReference type="ChEBI" id="CHEBI:15378"/>
        <dbReference type="ChEBI" id="CHEBI:29999"/>
        <dbReference type="ChEBI" id="CHEBI:30616"/>
        <dbReference type="ChEBI" id="CHEBI:83421"/>
        <dbReference type="ChEBI" id="CHEBI:456216"/>
        <dbReference type="EC" id="2.7.11.1"/>
    </reaction>
</comment>
<dbReference type="GO" id="GO:0005737">
    <property type="term" value="C:cytoplasm"/>
    <property type="evidence" value="ECO:0007669"/>
    <property type="project" value="TreeGrafter"/>
</dbReference>
<dbReference type="InterPro" id="IPR008271">
    <property type="entry name" value="Ser/Thr_kinase_AS"/>
</dbReference>
<feature type="non-terminal residue" evidence="10">
    <location>
        <position position="1"/>
    </location>
</feature>
<feature type="non-terminal residue" evidence="10">
    <location>
        <position position="339"/>
    </location>
</feature>
<keyword evidence="5" id="KW-0418">Kinase</keyword>
<evidence type="ECO:0000259" key="9">
    <source>
        <dbReference type="PROSITE" id="PS50011"/>
    </source>
</evidence>
<gene>
    <name evidence="10" type="ORF">PGLA2088_LOCUS15005</name>
</gene>
<keyword evidence="3" id="KW-0808">Transferase</keyword>
<dbReference type="AlphaFoldDB" id="A0A813J1L8"/>
<dbReference type="SUPFAM" id="SSF56112">
    <property type="entry name" value="Protein kinase-like (PK-like)"/>
    <property type="match status" value="1"/>
</dbReference>
<dbReference type="PANTHER" id="PTHR22967:SF57">
    <property type="entry name" value="AUXILIN, ISOFORM A-RELATED"/>
    <property type="match status" value="1"/>
</dbReference>
<proteinExistence type="predicted"/>
<sequence length="339" mass="38355">YGKLQATTERVALTTASVAHCAAKNVPVMHRLKHGRQYSIGGRTVVEDRQISEGGFAFVWLAHDVVSHEELVLKKILCQDKAALTMAQREVDLLERLPQHPNLVRYYGHTILGTEGKKTKEAILLFEICPGGHLLDLLDRAQGVLGEDRILAVFAEVVAGVAVLHAMRPAIQHRDLKVENVLLGADGKFKLLDFGSWSDECSDTASLDKHAISALQEHIERYTTMMYRPPEMVDFFNQFVISEKVDIWMLGCILFTLMFYRHPFQDESALAIANARYNFPSTPEYSQKLQDLSHWLLARDPGDRPTSRELLQILHGFKECDRPLTLPKAVVERWEQSSP</sequence>
<evidence type="ECO:0000256" key="7">
    <source>
        <dbReference type="ARBA" id="ARBA00047899"/>
    </source>
</evidence>